<proteinExistence type="predicted"/>
<keyword evidence="6" id="KW-1185">Reference proteome</keyword>
<comment type="caution">
    <text evidence="5">The sequence shown here is derived from an EMBL/GenBank/DDBJ whole genome shotgun (WGS) entry which is preliminary data.</text>
</comment>
<evidence type="ECO:0008006" key="7">
    <source>
        <dbReference type="Google" id="ProtNLM"/>
    </source>
</evidence>
<dbReference type="CDD" id="cd02440">
    <property type="entry name" value="AdoMet_MTases"/>
    <property type="match status" value="1"/>
</dbReference>
<reference evidence="5 6" key="1">
    <citation type="journal article" date="2018" name="IMA Fungus">
        <title>IMA Genome-F 9: Draft genome sequence of Annulohypoxylon stygium, Aspergillus mulundensis, Berkeleyomyces basicola (syn. Thielaviopsis basicola), Ceratocystis smalleyi, two Cercospora beticola strains, Coleophoma cylindrospora, Fusarium fracticaudum, Phialophora cf. hyalina, and Morchella septimelata.</title>
        <authorList>
            <person name="Wingfield B.D."/>
            <person name="Bills G.F."/>
            <person name="Dong Y."/>
            <person name="Huang W."/>
            <person name="Nel W.J."/>
            <person name="Swalarsk-Parry B.S."/>
            <person name="Vaghefi N."/>
            <person name="Wilken P.M."/>
            <person name="An Z."/>
            <person name="de Beer Z.W."/>
            <person name="De Vos L."/>
            <person name="Chen L."/>
            <person name="Duong T.A."/>
            <person name="Gao Y."/>
            <person name="Hammerbacher A."/>
            <person name="Kikkert J.R."/>
            <person name="Li Y."/>
            <person name="Li H."/>
            <person name="Li K."/>
            <person name="Li Q."/>
            <person name="Liu X."/>
            <person name="Ma X."/>
            <person name="Naidoo K."/>
            <person name="Pethybridge S.J."/>
            <person name="Sun J."/>
            <person name="Steenkamp E.T."/>
            <person name="van der Nest M.A."/>
            <person name="van Wyk S."/>
            <person name="Wingfield M.J."/>
            <person name="Xiong C."/>
            <person name="Yue Q."/>
            <person name="Zhang X."/>
        </authorList>
    </citation>
    <scope>NUCLEOTIDE SEQUENCE [LARGE SCALE GENOMIC DNA]</scope>
    <source>
        <strain evidence="5 6">BP5796</strain>
    </source>
</reference>
<accession>A0A3D8SYJ9</accession>
<dbReference type="Gene3D" id="3.40.50.150">
    <property type="entry name" value="Vaccinia Virus protein VP39"/>
    <property type="match status" value="1"/>
</dbReference>
<name>A0A3D8SYJ9_9HELO</name>
<evidence type="ECO:0000256" key="2">
    <source>
        <dbReference type="ARBA" id="ARBA00022603"/>
    </source>
</evidence>
<dbReference type="SUPFAM" id="SSF53335">
    <property type="entry name" value="S-adenosyl-L-methionine-dependent methyltransferases"/>
    <property type="match status" value="1"/>
</dbReference>
<evidence type="ECO:0000256" key="3">
    <source>
        <dbReference type="ARBA" id="ARBA00022679"/>
    </source>
</evidence>
<keyword evidence="1" id="KW-0597">Phosphoprotein</keyword>
<dbReference type="GO" id="GO:0008757">
    <property type="term" value="F:S-adenosylmethionine-dependent methyltransferase activity"/>
    <property type="evidence" value="ECO:0007669"/>
    <property type="project" value="InterPro"/>
</dbReference>
<dbReference type="OrthoDB" id="276151at2759"/>
<keyword evidence="4" id="KW-0949">S-adenosyl-L-methionine</keyword>
<dbReference type="InterPro" id="IPR008854">
    <property type="entry name" value="TPMT"/>
</dbReference>
<protein>
    <recommendedName>
        <fullName evidence="7">Thiol methyltransferase</fullName>
    </recommendedName>
</protein>
<dbReference type="PROSITE" id="PS51585">
    <property type="entry name" value="SAM_MT_TPMT"/>
    <property type="match status" value="1"/>
</dbReference>
<dbReference type="GO" id="GO:0032259">
    <property type="term" value="P:methylation"/>
    <property type="evidence" value="ECO:0007669"/>
    <property type="project" value="UniProtKB-KW"/>
</dbReference>
<dbReference type="AlphaFoldDB" id="A0A3D8SYJ9"/>
<sequence>MSERTLRGDFENRAPSEHPSRWNDLWVEGFTPWDRGLPSPALLELLTERQELLPVSGSTNTGKKLKALVPGCGKGYEVLLLSAFGFDAYGLDVSEKALEFAKEYEKEMGSQEIYNTREGVERGKVTWLCGDFFTSDAFKDVKDFETGFDFIYDYTFLCALPLSLRSKWSQRQNELLAPGGRLMCLEFPTNKPTNSGGPPWALPPKIYQALLPRPGVELKYDDEGVLVESELGPTSPNGLTALAHYQPKKTHKAGYDAEGKLMDFVSIWGHNDSA</sequence>
<gene>
    <name evidence="5" type="ORF">BP5796_02529</name>
</gene>
<organism evidence="5 6">
    <name type="scientific">Coleophoma crateriformis</name>
    <dbReference type="NCBI Taxonomy" id="565419"/>
    <lineage>
        <taxon>Eukaryota</taxon>
        <taxon>Fungi</taxon>
        <taxon>Dikarya</taxon>
        <taxon>Ascomycota</taxon>
        <taxon>Pezizomycotina</taxon>
        <taxon>Leotiomycetes</taxon>
        <taxon>Helotiales</taxon>
        <taxon>Dermateaceae</taxon>
        <taxon>Coleophoma</taxon>
    </lineage>
</organism>
<keyword evidence="3" id="KW-0808">Transferase</keyword>
<evidence type="ECO:0000256" key="1">
    <source>
        <dbReference type="ARBA" id="ARBA00022553"/>
    </source>
</evidence>
<keyword evidence="2" id="KW-0489">Methyltransferase</keyword>
<dbReference type="EMBL" id="PDLN01000003">
    <property type="protein sequence ID" value="RDW91364.1"/>
    <property type="molecule type" value="Genomic_DNA"/>
</dbReference>
<dbReference type="Pfam" id="PF05724">
    <property type="entry name" value="TPMT"/>
    <property type="match status" value="1"/>
</dbReference>
<dbReference type="PANTHER" id="PTHR32183">
    <property type="match status" value="1"/>
</dbReference>
<dbReference type="PANTHER" id="PTHR32183:SF6">
    <property type="entry name" value="CYSTEINE SULFINATE DESULFINASE_CYSTEINE DESULFURASE AND RELATED ENZYMES"/>
    <property type="match status" value="1"/>
</dbReference>
<dbReference type="Proteomes" id="UP000256328">
    <property type="component" value="Unassembled WGS sequence"/>
</dbReference>
<evidence type="ECO:0000313" key="5">
    <source>
        <dbReference type="EMBL" id="RDW91364.1"/>
    </source>
</evidence>
<evidence type="ECO:0000256" key="4">
    <source>
        <dbReference type="ARBA" id="ARBA00022691"/>
    </source>
</evidence>
<dbReference type="InterPro" id="IPR029063">
    <property type="entry name" value="SAM-dependent_MTases_sf"/>
</dbReference>
<evidence type="ECO:0000313" key="6">
    <source>
        <dbReference type="Proteomes" id="UP000256328"/>
    </source>
</evidence>